<evidence type="ECO:0000256" key="1">
    <source>
        <dbReference type="SAM" id="Coils"/>
    </source>
</evidence>
<evidence type="ECO:0000313" key="3">
    <source>
        <dbReference type="EMBL" id="QJB00596.1"/>
    </source>
</evidence>
<gene>
    <name evidence="3" type="ORF">MM171A00331_0013</name>
    <name evidence="4" type="ORF">MM171B00210_0031</name>
</gene>
<feature type="coiled-coil region" evidence="1">
    <location>
        <begin position="33"/>
        <end position="60"/>
    </location>
</feature>
<feature type="compositionally biased region" description="Acidic residues" evidence="2">
    <location>
        <begin position="101"/>
        <end position="114"/>
    </location>
</feature>
<dbReference type="AlphaFoldDB" id="A0A6M3M5R7"/>
<sequence length="125" mass="14224">MGIDLSIVHKITSLEDLKNLVQALDQTATLQAKIQLEAEIRRLAKRRDKLSVEITVLEMERDELQPHTEEKPATLKEVPMGEDEERPRSTLAADSRRLIEEITEEPAEEQEVPQDVESNTDLPEA</sequence>
<dbReference type="EMBL" id="MT143889">
    <property type="protein sequence ID" value="QJB04720.1"/>
    <property type="molecule type" value="Genomic_DNA"/>
</dbReference>
<proteinExistence type="predicted"/>
<organism evidence="3">
    <name type="scientific">viral metagenome</name>
    <dbReference type="NCBI Taxonomy" id="1070528"/>
    <lineage>
        <taxon>unclassified sequences</taxon>
        <taxon>metagenomes</taxon>
        <taxon>organismal metagenomes</taxon>
    </lineage>
</organism>
<dbReference type="EMBL" id="MT143697">
    <property type="protein sequence ID" value="QJB00596.1"/>
    <property type="molecule type" value="Genomic_DNA"/>
</dbReference>
<evidence type="ECO:0000256" key="2">
    <source>
        <dbReference type="SAM" id="MobiDB-lite"/>
    </source>
</evidence>
<feature type="region of interest" description="Disordered" evidence="2">
    <location>
        <begin position="61"/>
        <end position="125"/>
    </location>
</feature>
<feature type="compositionally biased region" description="Basic and acidic residues" evidence="2">
    <location>
        <begin position="61"/>
        <end position="74"/>
    </location>
</feature>
<keyword evidence="1" id="KW-0175">Coiled coil</keyword>
<reference evidence="3" key="1">
    <citation type="submission" date="2020-03" db="EMBL/GenBank/DDBJ databases">
        <title>The deep terrestrial virosphere.</title>
        <authorList>
            <person name="Holmfeldt K."/>
            <person name="Nilsson E."/>
            <person name="Simone D."/>
            <person name="Lopez-Fernandez M."/>
            <person name="Wu X."/>
            <person name="de Brujin I."/>
            <person name="Lundin D."/>
            <person name="Andersson A."/>
            <person name="Bertilsson S."/>
            <person name="Dopson M."/>
        </authorList>
    </citation>
    <scope>NUCLEOTIDE SEQUENCE</scope>
    <source>
        <strain evidence="3">MM171A00331</strain>
        <strain evidence="4">MM171B00210</strain>
    </source>
</reference>
<protein>
    <submittedName>
        <fullName evidence="3">Uncharacterized protein</fullName>
    </submittedName>
</protein>
<name>A0A6M3M5R7_9ZZZZ</name>
<accession>A0A6M3M5R7</accession>
<evidence type="ECO:0000313" key="4">
    <source>
        <dbReference type="EMBL" id="QJB04720.1"/>
    </source>
</evidence>